<feature type="transmembrane region" description="Helical" evidence="1">
    <location>
        <begin position="124"/>
        <end position="143"/>
    </location>
</feature>
<sequence>MRAVSMRLPYWDKLPNNFPYISSYITIPRLRKLDLFLLPSFITQNGAYSDGEKKKVIIKRDTDYLDGLRGVAALIVVFQHLIQVPYPAFVNGRHLIQVPYPVYGNGFASTDENWHFMQLPFLRLTYTGGPMVAIFFVISGFALSSKGIQLIRSQSPSLFRVLASTTFRRGVRLWLPSIAVSFIGFLLQRMGLLVDDPAHLADTTFSEEVKSFIAYLNGLVNVYTWKRFRGFYNKPLWTIPMEFRCSMVIFLCLLGLSRTKTMVRIGIELLIIVHASYNDRWDVIPFIGGLLIAEQHWYRKEEAASSNVLLADASHNSTPEQPSQTRRMKMFYYMVLVLGLFISSFPKHKGCQTPGYEWFCKIDNHQPMTEKWRYTSAYGAFLIVISISNLPAVQSIFTTSLASYLGKISFAFYLVHGLVLRALIGPMMADMLVATVDGPEIYFHGVVVLNGALLLLIAIPVADLVWRTVDIPSVELAKWLEKKCAYEEKPVSNKKGFD</sequence>
<dbReference type="Pfam" id="PF01757">
    <property type="entry name" value="Acyl_transf_3"/>
    <property type="match status" value="1"/>
</dbReference>
<feature type="transmembrane region" description="Helical" evidence="1">
    <location>
        <begin position="173"/>
        <end position="192"/>
    </location>
</feature>
<feature type="transmembrane region" description="Helical" evidence="1">
    <location>
        <begin position="236"/>
        <end position="256"/>
    </location>
</feature>
<organism evidence="3 4">
    <name type="scientific">Oculimacula yallundae</name>
    <dbReference type="NCBI Taxonomy" id="86028"/>
    <lineage>
        <taxon>Eukaryota</taxon>
        <taxon>Fungi</taxon>
        <taxon>Dikarya</taxon>
        <taxon>Ascomycota</taxon>
        <taxon>Pezizomycotina</taxon>
        <taxon>Leotiomycetes</taxon>
        <taxon>Helotiales</taxon>
        <taxon>Ploettnerulaceae</taxon>
        <taxon>Oculimacula</taxon>
    </lineage>
</organism>
<dbReference type="PANTHER" id="PTHR23028:SF134">
    <property type="entry name" value="PUTATIVE (AFU_ORTHOLOGUE AFUA_4G08520)-RELATED"/>
    <property type="match status" value="1"/>
</dbReference>
<dbReference type="InterPro" id="IPR002656">
    <property type="entry name" value="Acyl_transf_3_dom"/>
</dbReference>
<feature type="transmembrane region" description="Helical" evidence="1">
    <location>
        <begin position="64"/>
        <end position="82"/>
    </location>
</feature>
<keyword evidence="1" id="KW-0472">Membrane</keyword>
<reference evidence="3 4" key="1">
    <citation type="journal article" date="2024" name="Commun. Biol.">
        <title>Comparative genomic analysis of thermophilic fungi reveals convergent evolutionary adaptations and gene losses.</title>
        <authorList>
            <person name="Steindorff A.S."/>
            <person name="Aguilar-Pontes M.V."/>
            <person name="Robinson A.J."/>
            <person name="Andreopoulos B."/>
            <person name="LaButti K."/>
            <person name="Kuo A."/>
            <person name="Mondo S."/>
            <person name="Riley R."/>
            <person name="Otillar R."/>
            <person name="Haridas S."/>
            <person name="Lipzen A."/>
            <person name="Grimwood J."/>
            <person name="Schmutz J."/>
            <person name="Clum A."/>
            <person name="Reid I.D."/>
            <person name="Moisan M.C."/>
            <person name="Butler G."/>
            <person name="Nguyen T.T.M."/>
            <person name="Dewar K."/>
            <person name="Conant G."/>
            <person name="Drula E."/>
            <person name="Henrissat B."/>
            <person name="Hansel C."/>
            <person name="Singer S."/>
            <person name="Hutchinson M.I."/>
            <person name="de Vries R.P."/>
            <person name="Natvig D.O."/>
            <person name="Powell A.J."/>
            <person name="Tsang A."/>
            <person name="Grigoriev I.V."/>
        </authorList>
    </citation>
    <scope>NUCLEOTIDE SEQUENCE [LARGE SCALE GENOMIC DNA]</scope>
    <source>
        <strain evidence="3 4">CBS 494.80</strain>
    </source>
</reference>
<dbReference type="PANTHER" id="PTHR23028">
    <property type="entry name" value="ACETYLTRANSFERASE"/>
    <property type="match status" value="1"/>
</dbReference>
<proteinExistence type="predicted"/>
<evidence type="ECO:0000313" key="3">
    <source>
        <dbReference type="EMBL" id="KAL2068152.1"/>
    </source>
</evidence>
<evidence type="ECO:0000259" key="2">
    <source>
        <dbReference type="Pfam" id="PF01757"/>
    </source>
</evidence>
<feature type="transmembrane region" description="Helical" evidence="1">
    <location>
        <begin position="330"/>
        <end position="346"/>
    </location>
</feature>
<dbReference type="Proteomes" id="UP001595075">
    <property type="component" value="Unassembled WGS sequence"/>
</dbReference>
<feature type="transmembrane region" description="Helical" evidence="1">
    <location>
        <begin position="410"/>
        <end position="429"/>
    </location>
</feature>
<name>A0ABR4CDX5_9HELO</name>
<dbReference type="InterPro" id="IPR050879">
    <property type="entry name" value="Acyltransferase_3"/>
</dbReference>
<feature type="domain" description="Acyltransferase 3" evidence="2">
    <location>
        <begin position="63"/>
        <end position="430"/>
    </location>
</feature>
<gene>
    <name evidence="3" type="ORF">VTL71DRAFT_16250</name>
</gene>
<keyword evidence="4" id="KW-1185">Reference proteome</keyword>
<evidence type="ECO:0000313" key="4">
    <source>
        <dbReference type="Proteomes" id="UP001595075"/>
    </source>
</evidence>
<protein>
    <recommendedName>
        <fullName evidence="2">Acyltransferase 3 domain-containing protein</fullName>
    </recommendedName>
</protein>
<dbReference type="EMBL" id="JAZHXI010000009">
    <property type="protein sequence ID" value="KAL2068152.1"/>
    <property type="molecule type" value="Genomic_DNA"/>
</dbReference>
<feature type="transmembrane region" description="Helical" evidence="1">
    <location>
        <begin position="377"/>
        <end position="398"/>
    </location>
</feature>
<keyword evidence="1" id="KW-0812">Transmembrane</keyword>
<evidence type="ECO:0000256" key="1">
    <source>
        <dbReference type="SAM" id="Phobius"/>
    </source>
</evidence>
<keyword evidence="1" id="KW-1133">Transmembrane helix</keyword>
<comment type="caution">
    <text evidence="3">The sequence shown here is derived from an EMBL/GenBank/DDBJ whole genome shotgun (WGS) entry which is preliminary data.</text>
</comment>
<accession>A0ABR4CDX5</accession>
<feature type="transmembrane region" description="Helical" evidence="1">
    <location>
        <begin position="441"/>
        <end position="466"/>
    </location>
</feature>